<evidence type="ECO:0000313" key="1">
    <source>
        <dbReference type="EMBL" id="TJZ53583.1"/>
    </source>
</evidence>
<name>A0A4U0NHW6_9SPHI</name>
<keyword evidence="2" id="KW-1185">Reference proteome</keyword>
<dbReference type="Proteomes" id="UP000306808">
    <property type="component" value="Unassembled WGS sequence"/>
</dbReference>
<sequence length="264" mass="30572">MKVIRRIFGNLDTKDNKDFIEKIFNTSFEWGYFTKDVDEKSQEYKQVREVITKNGWHDSVIGTEFSKQEVYNAEILYFVGARAFSYPEPQSPSFLESTYFDSCKECGIYGEQKADFVIKKQPILGSGGLGTLHWVYDELFSTYEVYKNYFEGLNMDFRPVKLMNKKVSAENIIQLIIPLHNTSLEMARFESSSCEVCGRIKCSPSIHGFFPLPKGDFFHITKTNEFFGSGHSASHRILVTNAMMQQMIQHKMAKYHQFVPCRAE</sequence>
<dbReference type="AlphaFoldDB" id="A0A4U0NHW6"/>
<proteinExistence type="predicted"/>
<reference evidence="1 2" key="1">
    <citation type="submission" date="2019-04" db="EMBL/GenBank/DDBJ databases">
        <title>Sphingobacterium olei sp. nov., isolated from oil-contaminated soil.</title>
        <authorList>
            <person name="Liu B."/>
        </authorList>
    </citation>
    <scope>NUCLEOTIDE SEQUENCE [LARGE SCALE GENOMIC DNA]</scope>
    <source>
        <strain evidence="1 2">HAL-9</strain>
    </source>
</reference>
<accession>A0A4U0NHW6</accession>
<evidence type="ECO:0000313" key="2">
    <source>
        <dbReference type="Proteomes" id="UP000306808"/>
    </source>
</evidence>
<dbReference type="RefSeq" id="WP_136902377.1">
    <property type="nucleotide sequence ID" value="NZ_SUME01000007.1"/>
</dbReference>
<comment type="caution">
    <text evidence="1">The sequence shown here is derived from an EMBL/GenBank/DDBJ whole genome shotgun (WGS) entry which is preliminary data.</text>
</comment>
<gene>
    <name evidence="1" type="ORF">FAZ15_16230</name>
</gene>
<organism evidence="1 2">
    <name type="scientific">Sphingobacterium olei</name>
    <dbReference type="NCBI Taxonomy" id="2571155"/>
    <lineage>
        <taxon>Bacteria</taxon>
        <taxon>Pseudomonadati</taxon>
        <taxon>Bacteroidota</taxon>
        <taxon>Sphingobacteriia</taxon>
        <taxon>Sphingobacteriales</taxon>
        <taxon>Sphingobacteriaceae</taxon>
        <taxon>Sphingobacterium</taxon>
    </lineage>
</organism>
<dbReference type="OrthoDB" id="786571at2"/>
<dbReference type="EMBL" id="SUME01000007">
    <property type="protein sequence ID" value="TJZ53583.1"/>
    <property type="molecule type" value="Genomic_DNA"/>
</dbReference>
<protein>
    <submittedName>
        <fullName evidence="1">Uncharacterized protein</fullName>
    </submittedName>
</protein>